<comment type="caution">
    <text evidence="1">The sequence shown here is derived from an EMBL/GenBank/DDBJ whole genome shotgun (WGS) entry which is preliminary data.</text>
</comment>
<dbReference type="Proteomes" id="UP000249304">
    <property type="component" value="Unassembled WGS sequence"/>
</dbReference>
<organism evidence="1 2">
    <name type="scientific">Nonomuraea aridisoli</name>
    <dbReference type="NCBI Taxonomy" id="2070368"/>
    <lineage>
        <taxon>Bacteria</taxon>
        <taxon>Bacillati</taxon>
        <taxon>Actinomycetota</taxon>
        <taxon>Actinomycetes</taxon>
        <taxon>Streptosporangiales</taxon>
        <taxon>Streptosporangiaceae</taxon>
        <taxon>Nonomuraea</taxon>
    </lineage>
</organism>
<dbReference type="AlphaFoldDB" id="A0A2W2ERQ2"/>
<accession>A0A2W2ERQ2</accession>
<reference evidence="1 2" key="1">
    <citation type="submission" date="2018-01" db="EMBL/GenBank/DDBJ databases">
        <title>Draft genome sequence of Nonomuraea sp. KC333.</title>
        <authorList>
            <person name="Sahin N."/>
            <person name="Saygin H."/>
            <person name="Ay H."/>
        </authorList>
    </citation>
    <scope>NUCLEOTIDE SEQUENCE [LARGE SCALE GENOMIC DNA]</scope>
    <source>
        <strain evidence="1 2">KC333</strain>
    </source>
</reference>
<dbReference type="RefSeq" id="WP_111179158.1">
    <property type="nucleotide sequence ID" value="NZ_POUD01000041.1"/>
</dbReference>
<keyword evidence="2" id="KW-1185">Reference proteome</keyword>
<protein>
    <submittedName>
        <fullName evidence="1">Uncharacterized protein</fullName>
    </submittedName>
</protein>
<dbReference type="EMBL" id="POUD01000041">
    <property type="protein sequence ID" value="PZG19215.1"/>
    <property type="molecule type" value="Genomic_DNA"/>
</dbReference>
<evidence type="ECO:0000313" key="2">
    <source>
        <dbReference type="Proteomes" id="UP000249304"/>
    </source>
</evidence>
<evidence type="ECO:0000313" key="1">
    <source>
        <dbReference type="EMBL" id="PZG19215.1"/>
    </source>
</evidence>
<name>A0A2W2ERQ2_9ACTN</name>
<gene>
    <name evidence="1" type="ORF">C1J01_12720</name>
</gene>
<sequence>MKPLDRDHYHLIQLQVRLLGDHLLDPGDVRPLDMVTALDPDPHLPPITSMAGDEDIDFTQARPCTVRQHRRLGDHGIGIDM</sequence>
<proteinExistence type="predicted"/>